<evidence type="ECO:0000256" key="1">
    <source>
        <dbReference type="ARBA" id="ARBA00000815"/>
    </source>
</evidence>
<dbReference type="EMBL" id="BAAAFH010000007">
    <property type="protein sequence ID" value="GAA0874975.1"/>
    <property type="molecule type" value="Genomic_DNA"/>
</dbReference>
<accession>A0ABP3Y090</accession>
<dbReference type="NCBIfam" id="TIGR00087">
    <property type="entry name" value="surE"/>
    <property type="match status" value="1"/>
</dbReference>
<dbReference type="RefSeq" id="WP_343785953.1">
    <property type="nucleotide sequence ID" value="NZ_BAAAFH010000007.1"/>
</dbReference>
<dbReference type="SUPFAM" id="SSF64167">
    <property type="entry name" value="SurE-like"/>
    <property type="match status" value="1"/>
</dbReference>
<dbReference type="PANTHER" id="PTHR30457">
    <property type="entry name" value="5'-NUCLEOTIDASE SURE"/>
    <property type="match status" value="1"/>
</dbReference>
<dbReference type="NCBIfam" id="NF001490">
    <property type="entry name" value="PRK00346.1-4"/>
    <property type="match status" value="1"/>
</dbReference>
<evidence type="ECO:0000256" key="4">
    <source>
        <dbReference type="ARBA" id="ARBA00022801"/>
    </source>
</evidence>
<comment type="catalytic activity">
    <reaction evidence="1 5">
        <text>a ribonucleoside 5'-phosphate + H2O = a ribonucleoside + phosphate</text>
        <dbReference type="Rhea" id="RHEA:12484"/>
        <dbReference type="ChEBI" id="CHEBI:15377"/>
        <dbReference type="ChEBI" id="CHEBI:18254"/>
        <dbReference type="ChEBI" id="CHEBI:43474"/>
        <dbReference type="ChEBI" id="CHEBI:58043"/>
        <dbReference type="EC" id="3.1.3.5"/>
    </reaction>
</comment>
<dbReference type="Gene3D" id="3.40.1210.10">
    <property type="entry name" value="Survival protein SurE-like phosphatase/nucleotidase"/>
    <property type="match status" value="1"/>
</dbReference>
<dbReference type="InterPro" id="IPR036523">
    <property type="entry name" value="SurE-like_sf"/>
</dbReference>
<dbReference type="InterPro" id="IPR002828">
    <property type="entry name" value="SurE-like_Pase/nucleotidase"/>
</dbReference>
<evidence type="ECO:0000256" key="2">
    <source>
        <dbReference type="ARBA" id="ARBA00011062"/>
    </source>
</evidence>
<reference evidence="8" key="1">
    <citation type="journal article" date="2019" name="Int. J. Syst. Evol. Microbiol.">
        <title>The Global Catalogue of Microorganisms (GCM) 10K type strain sequencing project: providing services to taxonomists for standard genome sequencing and annotation.</title>
        <authorList>
            <consortium name="The Broad Institute Genomics Platform"/>
            <consortium name="The Broad Institute Genome Sequencing Center for Infectious Disease"/>
            <person name="Wu L."/>
            <person name="Ma J."/>
        </authorList>
    </citation>
    <scope>NUCLEOTIDE SEQUENCE [LARGE SCALE GENOMIC DNA]</scope>
    <source>
        <strain evidence="8">JCM 16083</strain>
    </source>
</reference>
<dbReference type="EC" id="3.1.3.5" evidence="5"/>
<keyword evidence="8" id="KW-1185">Reference proteome</keyword>
<evidence type="ECO:0000313" key="8">
    <source>
        <dbReference type="Proteomes" id="UP001501126"/>
    </source>
</evidence>
<evidence type="ECO:0000256" key="3">
    <source>
        <dbReference type="ARBA" id="ARBA00022723"/>
    </source>
</evidence>
<comment type="subcellular location">
    <subcellularLocation>
        <location evidence="5">Cytoplasm</location>
    </subcellularLocation>
</comment>
<feature type="binding site" evidence="5">
    <location>
        <position position="20"/>
    </location>
    <ligand>
        <name>a divalent metal cation</name>
        <dbReference type="ChEBI" id="CHEBI:60240"/>
    </ligand>
</feature>
<dbReference type="Proteomes" id="UP001501126">
    <property type="component" value="Unassembled WGS sequence"/>
</dbReference>
<name>A0ABP3Y090_9FLAO</name>
<feature type="binding site" evidence="5">
    <location>
        <position position="50"/>
    </location>
    <ligand>
        <name>a divalent metal cation</name>
        <dbReference type="ChEBI" id="CHEBI:60240"/>
    </ligand>
</feature>
<dbReference type="Pfam" id="PF01975">
    <property type="entry name" value="SurE"/>
    <property type="match status" value="1"/>
</dbReference>
<comment type="caution">
    <text evidence="7">The sequence shown here is derived from an EMBL/GenBank/DDBJ whole genome shotgun (WGS) entry which is preliminary data.</text>
</comment>
<dbReference type="HAMAP" id="MF_00060">
    <property type="entry name" value="SurE"/>
    <property type="match status" value="1"/>
</dbReference>
<feature type="binding site" evidence="5">
    <location>
        <position position="19"/>
    </location>
    <ligand>
        <name>a divalent metal cation</name>
        <dbReference type="ChEBI" id="CHEBI:60240"/>
    </ligand>
</feature>
<keyword evidence="5" id="KW-0963">Cytoplasm</keyword>
<protein>
    <recommendedName>
        <fullName evidence="5">5'-nucleotidase SurE</fullName>
        <ecNumber evidence="5">3.1.3.5</ecNumber>
    </recommendedName>
    <alternativeName>
        <fullName evidence="5">Nucleoside 5'-monophosphate phosphohydrolase</fullName>
    </alternativeName>
</protein>
<comment type="function">
    <text evidence="5">Nucleotidase that shows phosphatase activity on nucleoside 5'-monophosphates.</text>
</comment>
<comment type="similarity">
    <text evidence="2 5">Belongs to the SurE nucleotidase family.</text>
</comment>
<keyword evidence="3 5" id="KW-0479">Metal-binding</keyword>
<organism evidence="7 8">
    <name type="scientific">Wandonia haliotis</name>
    <dbReference type="NCBI Taxonomy" id="574963"/>
    <lineage>
        <taxon>Bacteria</taxon>
        <taxon>Pseudomonadati</taxon>
        <taxon>Bacteroidota</taxon>
        <taxon>Flavobacteriia</taxon>
        <taxon>Flavobacteriales</taxon>
        <taxon>Crocinitomicaceae</taxon>
        <taxon>Wandonia</taxon>
    </lineage>
</organism>
<evidence type="ECO:0000259" key="6">
    <source>
        <dbReference type="Pfam" id="PF01975"/>
    </source>
</evidence>
<sequence length="263" mass="29109">MNSDNSMENQRPLILVTNDDGITAKGIRSLVEAVQPFGEILVVAPDKPQSGMGHAISVHDPLRLKKSSVFQGIEAYASSGTPVDCVKLAICELLKNRKPDLLVSGINHGDNSSTNVLYSGTMSAAVEGAMEDIPSVGFSLQDFAADADFTASQFVVKQVVEKCLSSEFPHHVCLNVNIPKVDEKELKGIKICRQARAYWRDSFDRRIDQFGNPYYWLTGEFENFDNGEDTDVFALNNGYASIVPTQFDMTAYHVMSDFNNWKL</sequence>
<proteinExistence type="inferred from homology"/>
<keyword evidence="4 5" id="KW-0378">Hydrolase</keyword>
<evidence type="ECO:0000313" key="7">
    <source>
        <dbReference type="EMBL" id="GAA0874975.1"/>
    </source>
</evidence>
<dbReference type="NCBIfam" id="NF001492">
    <property type="entry name" value="PRK00346.2-2"/>
    <property type="match status" value="1"/>
</dbReference>
<dbReference type="PANTHER" id="PTHR30457:SF0">
    <property type="entry name" value="PHOSPHATASE, PUTATIVE (AFU_ORTHOLOGUE AFUA_4G01070)-RELATED"/>
    <property type="match status" value="1"/>
</dbReference>
<comment type="cofactor">
    <cofactor evidence="5">
        <name>a divalent metal cation</name>
        <dbReference type="ChEBI" id="CHEBI:60240"/>
    </cofactor>
    <text evidence="5">Binds 1 divalent metal cation per subunit.</text>
</comment>
<dbReference type="InterPro" id="IPR030048">
    <property type="entry name" value="SurE"/>
</dbReference>
<evidence type="ECO:0000256" key="5">
    <source>
        <dbReference type="HAMAP-Rule" id="MF_00060"/>
    </source>
</evidence>
<keyword evidence="5" id="KW-0547">Nucleotide-binding</keyword>
<feature type="domain" description="Survival protein SurE-like phosphatase/nucleotidase" evidence="6">
    <location>
        <begin position="14"/>
        <end position="200"/>
    </location>
</feature>
<gene>
    <name evidence="5 7" type="primary">surE</name>
    <name evidence="7" type="ORF">GCM10009118_13830</name>
</gene>
<feature type="binding site" evidence="5">
    <location>
        <position position="107"/>
    </location>
    <ligand>
        <name>a divalent metal cation</name>
        <dbReference type="ChEBI" id="CHEBI:60240"/>
    </ligand>
</feature>